<name>A0ABM7NSI2_9VIRU</name>
<feature type="compositionally biased region" description="Basic and acidic residues" evidence="1">
    <location>
        <begin position="140"/>
        <end position="169"/>
    </location>
</feature>
<keyword evidence="3" id="KW-1185">Reference proteome</keyword>
<feature type="compositionally biased region" description="Basic residues" evidence="1">
    <location>
        <begin position="197"/>
        <end position="211"/>
    </location>
</feature>
<dbReference type="RefSeq" id="YP_010841730.1">
    <property type="nucleotide sequence ID" value="NC_079139.1"/>
</dbReference>
<evidence type="ECO:0000313" key="2">
    <source>
        <dbReference type="EMBL" id="BCS83122.1"/>
    </source>
</evidence>
<dbReference type="Proteomes" id="UP001321479">
    <property type="component" value="Segment"/>
</dbReference>
<dbReference type="Gene3D" id="3.30.40.220">
    <property type="match status" value="2"/>
</dbReference>
<reference evidence="2 3" key="1">
    <citation type="submission" date="2021-02" db="EMBL/GenBank/DDBJ databases">
        <title>Cotonvirus japonicus, which uses Golgi apparatus of host cells for its virion factory, phylogenetically links tailed tupanvirus and icosahedral mimivirus.</title>
        <authorList>
            <person name="Takahashi H."/>
            <person name="Fukaya S."/>
            <person name="Song C."/>
            <person name="Murata K."/>
            <person name="Takemura M."/>
        </authorList>
    </citation>
    <scope>NUCLEOTIDE SEQUENCE [LARGE SCALE GENOMIC DNA]</scope>
</reference>
<evidence type="ECO:0008006" key="4">
    <source>
        <dbReference type="Google" id="ProtNLM"/>
    </source>
</evidence>
<dbReference type="EMBL" id="AP024483">
    <property type="protein sequence ID" value="BCS83122.1"/>
    <property type="molecule type" value="Genomic_DNA"/>
</dbReference>
<protein>
    <recommendedName>
        <fullName evidence="4">HNH endonuclease</fullName>
    </recommendedName>
</protein>
<sequence length="502" mass="59209">MEKPKCIGKTKEGKPCSYKAVKQLSFKFCKKHHNSHRIYGKEKTHKLCTAHTRCYPDDPKKASLKKLLPINDKYNQCEVCRKTENLKARKKFNEKKEINKISKDVKYCVDCSNKILIKDIIITKKNKPSLRCKKCLESKRKNENKRGKRDRSEQQREYENRPETKEMRKSYRQNNPEVVKGSNALYRQNQLTNNANKYRKRNAKSQAKRRQEHPEDAVKGKIARKTKVGILFNEYIRSAKVRGFEMELTIEQFTALVESDCYYCGCPRGKFLNGIDRKNNNEGYTIDNVVTSCQVCNYMKNTYNEATFILMCMKIVNTLKNYKFNVTVNPFNNYSGCNYYDYNLRANRKNLNFELTKEEFSKLQQGSCYICKRLSDNNHKHGIDRFYNDEGYTLENSKTCCGDCNYLKGEEEYHDFMIQCMFVAINHKNRITELEAMWIPSKFNEINKNKPTKEELQIMIQENKKQKHAKTLASKQEVIDNTEKIKLNKKKVWTSDELANCY</sequence>
<accession>A0ABM7NSI2</accession>
<proteinExistence type="predicted"/>
<evidence type="ECO:0000256" key="1">
    <source>
        <dbReference type="SAM" id="MobiDB-lite"/>
    </source>
</evidence>
<feature type="region of interest" description="Disordered" evidence="1">
    <location>
        <begin position="140"/>
        <end position="218"/>
    </location>
</feature>
<evidence type="ECO:0000313" key="3">
    <source>
        <dbReference type="Proteomes" id="UP001321479"/>
    </source>
</evidence>
<organism evidence="2 3">
    <name type="scientific">Cotonvirus japonicus</name>
    <dbReference type="NCBI Taxonomy" id="2811091"/>
    <lineage>
        <taxon>Viruses</taxon>
        <taxon>Varidnaviria</taxon>
        <taxon>Bamfordvirae</taxon>
        <taxon>Nucleocytoviricota</taxon>
        <taxon>Megaviricetes</taxon>
        <taxon>Imitervirales</taxon>
        <taxon>Mimiviridae</taxon>
        <taxon>Megamimivirinae</taxon>
        <taxon>Cotonvirus</taxon>
        <taxon>Cotonvirus japonicum</taxon>
    </lineage>
</organism>
<dbReference type="GeneID" id="80558327"/>